<gene>
    <name evidence="2" type="ORF">BSTOLATCC_MIC36370</name>
</gene>
<keyword evidence="1" id="KW-0812">Transmembrane</keyword>
<dbReference type="InterPro" id="IPR016024">
    <property type="entry name" value="ARM-type_fold"/>
</dbReference>
<protein>
    <submittedName>
        <fullName evidence="2">Uncharacterized protein</fullName>
    </submittedName>
</protein>
<dbReference type="AlphaFoldDB" id="A0AAU9JUL7"/>
<reference evidence="2" key="1">
    <citation type="submission" date="2021-09" db="EMBL/GenBank/DDBJ databases">
        <authorList>
            <consortium name="AG Swart"/>
            <person name="Singh M."/>
            <person name="Singh A."/>
            <person name="Seah K."/>
            <person name="Emmerich C."/>
        </authorList>
    </citation>
    <scope>NUCLEOTIDE SEQUENCE</scope>
    <source>
        <strain evidence="2">ATCC30299</strain>
    </source>
</reference>
<dbReference type="Proteomes" id="UP001162131">
    <property type="component" value="Unassembled WGS sequence"/>
</dbReference>
<evidence type="ECO:0000256" key="1">
    <source>
        <dbReference type="SAM" id="Phobius"/>
    </source>
</evidence>
<keyword evidence="1" id="KW-1133">Transmembrane helix</keyword>
<dbReference type="EMBL" id="CAJZBQ010000036">
    <property type="protein sequence ID" value="CAG9324584.1"/>
    <property type="molecule type" value="Genomic_DNA"/>
</dbReference>
<keyword evidence="1" id="KW-0472">Membrane</keyword>
<organism evidence="2 3">
    <name type="scientific">Blepharisma stoltei</name>
    <dbReference type="NCBI Taxonomy" id="1481888"/>
    <lineage>
        <taxon>Eukaryota</taxon>
        <taxon>Sar</taxon>
        <taxon>Alveolata</taxon>
        <taxon>Ciliophora</taxon>
        <taxon>Postciliodesmatophora</taxon>
        <taxon>Heterotrichea</taxon>
        <taxon>Heterotrichida</taxon>
        <taxon>Blepharismidae</taxon>
        <taxon>Blepharisma</taxon>
    </lineage>
</organism>
<accession>A0AAU9JUL7</accession>
<name>A0AAU9JUL7_9CILI</name>
<proteinExistence type="predicted"/>
<sequence>MKENQFIDFMGLRLDKRKLTLPQKFMHYYEKHRNLRVGIGIAVGVVMTANLAILYPGSNNFVQRKLKEFSASSFIQFSYMKALFLETSPQWKNALGTVDYYAEKFPRDNIQNPYIMAQCIDLISQSFKRSLNGDITLFFSSLQSFGFILIKIVDQNTKLFTNRDLKAALINSFSELCKFTKGEDRLKEEFKEEYSVLSNIYTGFLLISEIGNLDEKDKAYKSLQQILEKFDELKEYARNEECAKRFFTDTNNENAIIRHNALASIKLLAEDKETAIYFLQKKLLSNLIAKVMVKYPDIVEDLNAIIHVINQHESPLWINEELKTEKERIKKFLSPSSKPIQNELSILLKHK</sequence>
<feature type="transmembrane region" description="Helical" evidence="1">
    <location>
        <begin position="35"/>
        <end position="55"/>
    </location>
</feature>
<comment type="caution">
    <text evidence="2">The sequence shown here is derived from an EMBL/GenBank/DDBJ whole genome shotgun (WGS) entry which is preliminary data.</text>
</comment>
<dbReference type="SUPFAM" id="SSF48371">
    <property type="entry name" value="ARM repeat"/>
    <property type="match status" value="1"/>
</dbReference>
<keyword evidence="3" id="KW-1185">Reference proteome</keyword>
<evidence type="ECO:0000313" key="2">
    <source>
        <dbReference type="EMBL" id="CAG9324584.1"/>
    </source>
</evidence>
<evidence type="ECO:0000313" key="3">
    <source>
        <dbReference type="Proteomes" id="UP001162131"/>
    </source>
</evidence>